<dbReference type="AlphaFoldDB" id="A0A7Z9C112"/>
<name>A0A7Z9C112_9CYAN</name>
<comment type="caution">
    <text evidence="1">The sequence shown here is derived from an EMBL/GenBank/DDBJ whole genome shotgun (WGS) entry which is preliminary data.</text>
</comment>
<reference evidence="1" key="1">
    <citation type="submission" date="2019-10" db="EMBL/GenBank/DDBJ databases">
        <authorList>
            <consortium name="Genoscope - CEA"/>
            <person name="William W."/>
        </authorList>
    </citation>
    <scope>NUCLEOTIDE SEQUENCE [LARGE SCALE GENOMIC DNA]</scope>
    <source>
        <strain evidence="1">BBR_PRJEB10994</strain>
    </source>
</reference>
<gene>
    <name evidence="1" type="ORF">PL9631_910022</name>
</gene>
<organism evidence="1 2">
    <name type="scientific">Planktothrix paucivesiculata PCC 9631</name>
    <dbReference type="NCBI Taxonomy" id="671071"/>
    <lineage>
        <taxon>Bacteria</taxon>
        <taxon>Bacillati</taxon>
        <taxon>Cyanobacteriota</taxon>
        <taxon>Cyanophyceae</taxon>
        <taxon>Oscillatoriophycideae</taxon>
        <taxon>Oscillatoriales</taxon>
        <taxon>Microcoleaceae</taxon>
        <taxon>Planktothrix</taxon>
    </lineage>
</organism>
<dbReference type="Proteomes" id="UP000182190">
    <property type="component" value="Unassembled WGS sequence"/>
</dbReference>
<protein>
    <submittedName>
        <fullName evidence="1">Uncharacterized protein</fullName>
    </submittedName>
</protein>
<keyword evidence="2" id="KW-1185">Reference proteome</keyword>
<evidence type="ECO:0000313" key="2">
    <source>
        <dbReference type="Proteomes" id="UP000182190"/>
    </source>
</evidence>
<sequence length="49" mass="5461">MPDAQLGEYGLSQGWKHILQSYRTASDEMDIEDTPLLPPQAPGCFHCRG</sequence>
<proteinExistence type="predicted"/>
<evidence type="ECO:0000313" key="1">
    <source>
        <dbReference type="EMBL" id="VXD25123.1"/>
    </source>
</evidence>
<accession>A0A7Z9C112</accession>
<dbReference type="EMBL" id="CZCS02000236">
    <property type="protein sequence ID" value="VXD25123.1"/>
    <property type="molecule type" value="Genomic_DNA"/>
</dbReference>